<feature type="region of interest" description="Disordered" evidence="1">
    <location>
        <begin position="341"/>
        <end position="384"/>
    </location>
</feature>
<dbReference type="EMBL" id="KZ155839">
    <property type="protein sequence ID" value="OUS41822.1"/>
    <property type="molecule type" value="Genomic_DNA"/>
</dbReference>
<evidence type="ECO:0000313" key="2">
    <source>
        <dbReference type="EMBL" id="OUS41822.1"/>
    </source>
</evidence>
<organism evidence="2">
    <name type="scientific">Ostreococcus tauri</name>
    <name type="common">Marine green alga</name>
    <dbReference type="NCBI Taxonomy" id="70448"/>
    <lineage>
        <taxon>Eukaryota</taxon>
        <taxon>Viridiplantae</taxon>
        <taxon>Chlorophyta</taxon>
        <taxon>Mamiellophyceae</taxon>
        <taxon>Mamiellales</taxon>
        <taxon>Bathycoccaceae</taxon>
        <taxon>Ostreococcus</taxon>
    </lineage>
</organism>
<sequence>MPTPFSPRRRENEIFFNHERALRRAVATQRTVTQAMQRAEVNAWTHQSRDDPHRASDDSADAIELRALHRVNDNLSNVVNALRQLTTALRSNDELDRRRAESLSEHLERARRDGVRACARALESATSERNAVRECMEFLEVPGDREMIQREEEARERSMSEEYDAATRTSSPASFLHAEPKFVDDEDVDAMSEEEATKMFAQYNAFSAPMTPQNLARRGGVSDVYVSEVKSSRGVTLRDSPGGMSEDSAYGSPNADTKGDKTPMNSRGKRASSGNGGIWAGVALGALAVGAAMRFAATPQAAALQAVATMVVTHAKRGVVGAATVAKSASSHAHARVTEMRAQSKRQAAKSGGLEAPYQSVKRSFAETPAVKRRWKPAISQAQG</sequence>
<proteinExistence type="predicted"/>
<reference evidence="2" key="1">
    <citation type="submission" date="2017-04" db="EMBL/GenBank/DDBJ databases">
        <title>Population genomics of picophytoplankton unveils novel chromosome hypervariability.</title>
        <authorList>
            <consortium name="DOE Joint Genome Institute"/>
            <person name="Blanc-Mathieu R."/>
            <person name="Krasovec M."/>
            <person name="Hebrard M."/>
            <person name="Yau S."/>
            <person name="Desgranges E."/>
            <person name="Martin J."/>
            <person name="Schackwitz W."/>
            <person name="Kuo A."/>
            <person name="Salin G."/>
            <person name="Donnadieu C."/>
            <person name="Desdevises Y."/>
            <person name="Sanchez-Ferandin S."/>
            <person name="Moreau H."/>
            <person name="Rivals E."/>
            <person name="Grigoriev I.V."/>
            <person name="Grimsley N."/>
            <person name="Eyre-Walker A."/>
            <person name="Piganeau G."/>
        </authorList>
    </citation>
    <scope>NUCLEOTIDE SEQUENCE [LARGE SCALE GENOMIC DNA]</scope>
    <source>
        <strain evidence="2">RCC 1115</strain>
    </source>
</reference>
<dbReference type="Proteomes" id="UP000195557">
    <property type="component" value="Unassembled WGS sequence"/>
</dbReference>
<gene>
    <name evidence="2" type="ORF">BE221DRAFT_2207</name>
</gene>
<accession>A0A1Y5I3Q9</accession>
<dbReference type="AlphaFoldDB" id="A0A1Y5I3Q9"/>
<protein>
    <submittedName>
        <fullName evidence="2">Uncharacterized protein</fullName>
    </submittedName>
</protein>
<feature type="region of interest" description="Disordered" evidence="1">
    <location>
        <begin position="233"/>
        <end position="273"/>
    </location>
</feature>
<evidence type="ECO:0000256" key="1">
    <source>
        <dbReference type="SAM" id="MobiDB-lite"/>
    </source>
</evidence>
<name>A0A1Y5I3Q9_OSTTA</name>